<dbReference type="NCBIfam" id="TIGR02141">
    <property type="entry name" value="modB_ABC"/>
    <property type="match status" value="1"/>
</dbReference>
<feature type="transmembrane region" description="Helical" evidence="9">
    <location>
        <begin position="147"/>
        <end position="169"/>
    </location>
</feature>
<dbReference type="GeneID" id="14408393"/>
<keyword evidence="5" id="KW-0500">Molybdenum</keyword>
<gene>
    <name evidence="11" type="ordered locus">Metho_2315</name>
</gene>
<evidence type="ECO:0000259" key="10">
    <source>
        <dbReference type="PROSITE" id="PS50928"/>
    </source>
</evidence>
<dbReference type="CDD" id="cd06261">
    <property type="entry name" value="TM_PBP2"/>
    <property type="match status" value="1"/>
</dbReference>
<reference evidence="12" key="1">
    <citation type="submission" date="2012-02" db="EMBL/GenBank/DDBJ databases">
        <title>Complete sequence of chromosome of Methanomethylovorans hollandica DSM 15978.</title>
        <authorList>
            <person name="Lucas S."/>
            <person name="Copeland A."/>
            <person name="Lapidus A."/>
            <person name="Glavina del Rio T."/>
            <person name="Dalin E."/>
            <person name="Tice H."/>
            <person name="Bruce D."/>
            <person name="Goodwin L."/>
            <person name="Pitluck S."/>
            <person name="Peters L."/>
            <person name="Mikhailova N."/>
            <person name="Held B."/>
            <person name="Kyrpides N."/>
            <person name="Mavromatis K."/>
            <person name="Ivanova N."/>
            <person name="Brettin T."/>
            <person name="Detter J.C."/>
            <person name="Han C."/>
            <person name="Larimer F."/>
            <person name="Land M."/>
            <person name="Hauser L."/>
            <person name="Markowitz V."/>
            <person name="Cheng J.-F."/>
            <person name="Hugenholtz P."/>
            <person name="Woyke T."/>
            <person name="Wu D."/>
            <person name="Spring S."/>
            <person name="Schroeder M."/>
            <person name="Brambilla E."/>
            <person name="Klenk H.-P."/>
            <person name="Eisen J.A."/>
        </authorList>
    </citation>
    <scope>NUCLEOTIDE SEQUENCE [LARGE SCALE GENOMIC DNA]</scope>
    <source>
        <strain evidence="12">DSM 15978 / NBRC 107637 / DMS1</strain>
    </source>
</reference>
<dbReference type="NCBIfam" id="NF038017">
    <property type="entry name" value="ABC_perm1"/>
    <property type="match status" value="1"/>
</dbReference>
<evidence type="ECO:0000256" key="8">
    <source>
        <dbReference type="ARBA" id="ARBA00023136"/>
    </source>
</evidence>
<dbReference type="PANTHER" id="PTHR30183:SF3">
    <property type="entry name" value="MOLYBDENUM TRANSPORT SYSTEM PERMEASE PROTEIN MODB"/>
    <property type="match status" value="1"/>
</dbReference>
<dbReference type="GO" id="GO:0005886">
    <property type="term" value="C:plasma membrane"/>
    <property type="evidence" value="ECO:0007669"/>
    <property type="project" value="UniProtKB-SubCell"/>
</dbReference>
<feature type="transmembrane region" description="Helical" evidence="9">
    <location>
        <begin position="88"/>
        <end position="106"/>
    </location>
</feature>
<evidence type="ECO:0000256" key="3">
    <source>
        <dbReference type="ARBA" id="ARBA00022448"/>
    </source>
</evidence>
<dbReference type="InterPro" id="IPR035906">
    <property type="entry name" value="MetI-like_sf"/>
</dbReference>
<organism evidence="11 12">
    <name type="scientific">Methanomethylovorans hollandica (strain DSM 15978 / NBRC 107637 / DMS1)</name>
    <dbReference type="NCBI Taxonomy" id="867904"/>
    <lineage>
        <taxon>Archaea</taxon>
        <taxon>Methanobacteriati</taxon>
        <taxon>Methanobacteriota</taxon>
        <taxon>Stenosarchaea group</taxon>
        <taxon>Methanomicrobia</taxon>
        <taxon>Methanosarcinales</taxon>
        <taxon>Methanosarcinaceae</taxon>
        <taxon>Methanomethylovorans</taxon>
    </lineage>
</organism>
<keyword evidence="12" id="KW-1185">Reference proteome</keyword>
<evidence type="ECO:0000313" key="11">
    <source>
        <dbReference type="EMBL" id="AGB50472.1"/>
    </source>
</evidence>
<feature type="transmembrane region" description="Helical" evidence="9">
    <location>
        <begin position="15"/>
        <end position="35"/>
    </location>
</feature>
<evidence type="ECO:0000256" key="5">
    <source>
        <dbReference type="ARBA" id="ARBA00022505"/>
    </source>
</evidence>
<feature type="transmembrane region" description="Helical" evidence="9">
    <location>
        <begin position="47"/>
        <end position="68"/>
    </location>
</feature>
<comment type="subcellular location">
    <subcellularLocation>
        <location evidence="1 9">Cell membrane</location>
        <topology evidence="1 9">Multi-pass membrane protein</topology>
    </subcellularLocation>
</comment>
<evidence type="ECO:0000256" key="4">
    <source>
        <dbReference type="ARBA" id="ARBA00022475"/>
    </source>
</evidence>
<dbReference type="SUPFAM" id="SSF161098">
    <property type="entry name" value="MetI-like"/>
    <property type="match status" value="1"/>
</dbReference>
<dbReference type="HOGENOM" id="CLU_016047_14_3_2"/>
<keyword evidence="3 9" id="KW-0813">Transport</keyword>
<dbReference type="GO" id="GO:0015098">
    <property type="term" value="F:molybdate ion transmembrane transporter activity"/>
    <property type="evidence" value="ECO:0007669"/>
    <property type="project" value="InterPro"/>
</dbReference>
<dbReference type="EMBL" id="CP003362">
    <property type="protein sequence ID" value="AGB50472.1"/>
    <property type="molecule type" value="Genomic_DNA"/>
</dbReference>
<proteinExistence type="inferred from homology"/>
<comment type="similarity">
    <text evidence="2 9">Belongs to the binding-protein-dependent transport system permease family.</text>
</comment>
<dbReference type="PROSITE" id="PS50928">
    <property type="entry name" value="ABC_TM1"/>
    <property type="match status" value="1"/>
</dbReference>
<dbReference type="Proteomes" id="UP000010866">
    <property type="component" value="Chromosome"/>
</dbReference>
<dbReference type="InterPro" id="IPR000515">
    <property type="entry name" value="MetI-like"/>
</dbReference>
<keyword evidence="4" id="KW-1003">Cell membrane</keyword>
<protein>
    <submittedName>
        <fullName evidence="11">Molybdate ABC transporter, permease protein</fullName>
    </submittedName>
</protein>
<dbReference type="PANTHER" id="PTHR30183">
    <property type="entry name" value="MOLYBDENUM TRANSPORT SYSTEM PERMEASE PROTEIN MODB"/>
    <property type="match status" value="1"/>
</dbReference>
<keyword evidence="7 9" id="KW-1133">Transmembrane helix</keyword>
<dbReference type="STRING" id="867904.Metho_2315"/>
<dbReference type="OrthoDB" id="11163at2157"/>
<accession>L0KYE7</accession>
<dbReference type="KEGG" id="mhz:Metho_2315"/>
<dbReference type="AlphaFoldDB" id="L0KYE7"/>
<feature type="domain" description="ABC transmembrane type-1" evidence="10">
    <location>
        <begin position="9"/>
        <end position="213"/>
    </location>
</feature>
<evidence type="ECO:0000256" key="1">
    <source>
        <dbReference type="ARBA" id="ARBA00004651"/>
    </source>
</evidence>
<dbReference type="InterPro" id="IPR011867">
    <property type="entry name" value="ModB_ABC"/>
</dbReference>
<evidence type="ECO:0000256" key="9">
    <source>
        <dbReference type="RuleBase" id="RU363032"/>
    </source>
</evidence>
<keyword evidence="6 9" id="KW-0812">Transmembrane</keyword>
<evidence type="ECO:0000313" key="12">
    <source>
        <dbReference type="Proteomes" id="UP000010866"/>
    </source>
</evidence>
<dbReference type="Gene3D" id="1.10.3720.10">
    <property type="entry name" value="MetI-like"/>
    <property type="match status" value="1"/>
</dbReference>
<name>L0KYE7_METHD</name>
<feature type="transmembrane region" description="Helical" evidence="9">
    <location>
        <begin position="194"/>
        <end position="217"/>
    </location>
</feature>
<evidence type="ECO:0000256" key="7">
    <source>
        <dbReference type="ARBA" id="ARBA00022989"/>
    </source>
</evidence>
<evidence type="ECO:0000256" key="2">
    <source>
        <dbReference type="ARBA" id="ARBA00009306"/>
    </source>
</evidence>
<keyword evidence="8 9" id="KW-0472">Membrane</keyword>
<evidence type="ECO:0000256" key="6">
    <source>
        <dbReference type="ARBA" id="ARBA00022692"/>
    </source>
</evidence>
<dbReference type="RefSeq" id="WP_015325637.1">
    <property type="nucleotide sequence ID" value="NC_019977.1"/>
</dbReference>
<dbReference type="InterPro" id="IPR049783">
    <property type="entry name" value="ABC_perm_TupB-like"/>
</dbReference>
<dbReference type="Pfam" id="PF00528">
    <property type="entry name" value="BPD_transp_1"/>
    <property type="match status" value="1"/>
</dbReference>
<sequence length="222" mass="23881">MLDQIWFPLSITLKISLVSSLIVAILGAVISYILARREFMGKWLVDVLVTLPMVLPPTVTGYMLVVLLGKNGILGNTLFDLTGITLLFTWQAAVIAAFVVSLPLMVKTTTAAIEAVDRELEYVAYTLGRSELETAFFITLPLAKKGILAGIVLSFARAVGEFGATLMVAGNIPGRTNTMAISIYSAFQGGNSELANTLVIILVLMSLISIAITTKLVNSWKI</sequence>